<evidence type="ECO:0000313" key="3">
    <source>
        <dbReference type="Proteomes" id="UP001634394"/>
    </source>
</evidence>
<comment type="caution">
    <text evidence="2">The sequence shown here is derived from an EMBL/GenBank/DDBJ whole genome shotgun (WGS) entry which is preliminary data.</text>
</comment>
<organism evidence="2 3">
    <name type="scientific">Sinanodonta woodiana</name>
    <name type="common">Chinese pond mussel</name>
    <name type="synonym">Anodonta woodiana</name>
    <dbReference type="NCBI Taxonomy" id="1069815"/>
    <lineage>
        <taxon>Eukaryota</taxon>
        <taxon>Metazoa</taxon>
        <taxon>Spiralia</taxon>
        <taxon>Lophotrochozoa</taxon>
        <taxon>Mollusca</taxon>
        <taxon>Bivalvia</taxon>
        <taxon>Autobranchia</taxon>
        <taxon>Heteroconchia</taxon>
        <taxon>Palaeoheterodonta</taxon>
        <taxon>Unionida</taxon>
        <taxon>Unionoidea</taxon>
        <taxon>Unionidae</taxon>
        <taxon>Unioninae</taxon>
        <taxon>Sinanodonta</taxon>
    </lineage>
</organism>
<feature type="domain" description="Sulfotransferase" evidence="1">
    <location>
        <begin position="301"/>
        <end position="374"/>
    </location>
</feature>
<dbReference type="EMBL" id="JBJQND010000001">
    <property type="protein sequence ID" value="KAL3892180.1"/>
    <property type="molecule type" value="Genomic_DNA"/>
</dbReference>
<dbReference type="InterPro" id="IPR052654">
    <property type="entry name" value="CS_Sulfotransferase"/>
</dbReference>
<dbReference type="AlphaFoldDB" id="A0ABD3Y3A1"/>
<dbReference type="PANTHER" id="PTHR15723:SF0">
    <property type="entry name" value="CARBOHYDRATE SULFOTRANSFERASE 15"/>
    <property type="match status" value="1"/>
</dbReference>
<keyword evidence="3" id="KW-1185">Reference proteome</keyword>
<dbReference type="InterPro" id="IPR027417">
    <property type="entry name" value="P-loop_NTPase"/>
</dbReference>
<gene>
    <name evidence="2" type="ORF">ACJMK2_004414</name>
</gene>
<dbReference type="Gene3D" id="3.40.50.300">
    <property type="entry name" value="P-loop containing nucleotide triphosphate hydrolases"/>
    <property type="match status" value="1"/>
</dbReference>
<proteinExistence type="predicted"/>
<evidence type="ECO:0000259" key="1">
    <source>
        <dbReference type="Pfam" id="PF00685"/>
    </source>
</evidence>
<name>A0ABD3Y3A1_SINWO</name>
<dbReference type="SUPFAM" id="SSF52540">
    <property type="entry name" value="P-loop containing nucleoside triphosphate hydrolases"/>
    <property type="match status" value="1"/>
</dbReference>
<dbReference type="InterPro" id="IPR000863">
    <property type="entry name" value="Sulfotransferase_dom"/>
</dbReference>
<dbReference type="Pfam" id="PF00685">
    <property type="entry name" value="Sulfotransfer_1"/>
    <property type="match status" value="1"/>
</dbReference>
<reference evidence="2 3" key="1">
    <citation type="submission" date="2024-11" db="EMBL/GenBank/DDBJ databases">
        <title>Chromosome-level genome assembly of the freshwater bivalve Anodonta woodiana.</title>
        <authorList>
            <person name="Chen X."/>
        </authorList>
    </citation>
    <scope>NUCLEOTIDE SEQUENCE [LARGE SCALE GENOMIC DNA]</scope>
    <source>
        <strain evidence="2">MN2024</strain>
        <tissue evidence="2">Gills</tissue>
    </source>
</reference>
<protein>
    <recommendedName>
        <fullName evidence="1">Sulfotransferase domain-containing protein</fullName>
    </recommendedName>
</protein>
<evidence type="ECO:0000313" key="2">
    <source>
        <dbReference type="EMBL" id="KAL3892180.1"/>
    </source>
</evidence>
<sequence>MNSCVASHGKFDSSCRRLKSLPSVLIPSTISEANSQDKVLHSAGQYSNYIKYPNAYALVGGKSYYAGNVHLSDITGEDVIFNTSENLERIALNIQLARSDKGIPTQKNCSQGSTQSQPYEKPLLPLYMRSKTPIDLMKLGSLKFISGIKNPCWLEGKSMLCLPYFYLAGFPKCGTTDIYRKLSIHPDFISPFAKEPHWLTRSRFMGMFMIQYLRYFSRATAVIGHLYKIGHSRMSSVITGDLSASTLWDNDFWPIIPGNSHTNIYEPDVTNVDVLLHLNPNVKVIAILRNPHTEQDNEDCRLRIGLYYIYISDFLKKMPRNNTLFLRLEDHAEQPAKTMETVFRFLGLETQNTTMQRALEGKVANTRRDSDVSIGSMLPKTRHILNTFYRPFNQKLADLLQDEKFNYGKDTL</sequence>
<dbReference type="PANTHER" id="PTHR15723">
    <property type="entry name" value="CARBOHYDRATE SULFOTRANSFERASE 15"/>
    <property type="match status" value="1"/>
</dbReference>
<dbReference type="Proteomes" id="UP001634394">
    <property type="component" value="Unassembled WGS sequence"/>
</dbReference>
<accession>A0ABD3Y3A1</accession>